<comment type="subcellular location">
    <subcellularLocation>
        <location evidence="4 18">Cytoplasm</location>
    </subcellularLocation>
</comment>
<dbReference type="GO" id="GO:0003856">
    <property type="term" value="F:3-dehydroquinate synthase activity"/>
    <property type="evidence" value="ECO:0007669"/>
    <property type="project" value="UniProtKB-UniRule"/>
</dbReference>
<organism evidence="21 22">
    <name type="scientific">Caulobacter mirabilis</name>
    <dbReference type="NCBI Taxonomy" id="69666"/>
    <lineage>
        <taxon>Bacteria</taxon>
        <taxon>Pseudomonadati</taxon>
        <taxon>Pseudomonadota</taxon>
        <taxon>Alphaproteobacteria</taxon>
        <taxon>Caulobacterales</taxon>
        <taxon>Caulobacteraceae</taxon>
        <taxon>Caulobacter</taxon>
    </lineage>
</organism>
<evidence type="ECO:0000256" key="3">
    <source>
        <dbReference type="ARBA" id="ARBA00003485"/>
    </source>
</evidence>
<dbReference type="InterPro" id="IPR030963">
    <property type="entry name" value="DHQ_synth_fam"/>
</dbReference>
<feature type="binding site" evidence="18">
    <location>
        <begin position="107"/>
        <end position="111"/>
    </location>
    <ligand>
        <name>NAD(+)</name>
        <dbReference type="ChEBI" id="CHEBI:57540"/>
    </ligand>
</feature>
<dbReference type="Pfam" id="PF24621">
    <property type="entry name" value="DHQS_C"/>
    <property type="match status" value="1"/>
</dbReference>
<evidence type="ECO:0000256" key="13">
    <source>
        <dbReference type="ARBA" id="ARBA00022833"/>
    </source>
</evidence>
<evidence type="ECO:0000259" key="20">
    <source>
        <dbReference type="Pfam" id="PF24621"/>
    </source>
</evidence>
<gene>
    <name evidence="18" type="primary">aroB</name>
    <name evidence="21" type="ORF">CSW64_04935</name>
</gene>
<keyword evidence="14 18" id="KW-0520">NAD</keyword>
<dbReference type="InterPro" id="IPR056179">
    <property type="entry name" value="DHQS_C"/>
</dbReference>
<dbReference type="GO" id="GO:0046872">
    <property type="term" value="F:metal ion binding"/>
    <property type="evidence" value="ECO:0007669"/>
    <property type="project" value="UniProtKB-KW"/>
</dbReference>
<dbReference type="KEGG" id="cmb:CSW64_04935"/>
<sequence length="373" mass="39530">MSRTLPVGLGARAYDVVVGPGLIDRAGERIAPLLKSRRTAVVTDSNVGEHHGERLAVSLEKAGVSVDVITVPAGEESKSFEGLASLSDQLLELELDRGDLIVAFGGGVVGDLAGFAAAIYKRGIDFVQVPTSLLAQVDSSVGGKTAIDTPRGKNLIGAFHQPRLVLADLDVLATLPAREMACGYAEVIKYGMLGDAAFFAWLEQHGPAVLEREVEALTHAVSRSVEMKAEIVAEDEKEQGRRALLNLGHTFGHALEAETGFGDALKHGEAVAAGCAMAFRFSAALGLCPAEDAERVERALRAVRLPTRIADLPVRDMSVERLIAHMGQDKKAEGGRLTFILARAVGDAFVAKDVDPEPLRRFLVSEGAHGTSS</sequence>
<feature type="binding site" evidence="18">
    <location>
        <position position="267"/>
    </location>
    <ligand>
        <name>Zn(2+)</name>
        <dbReference type="ChEBI" id="CHEBI:29105"/>
    </ligand>
</feature>
<evidence type="ECO:0000256" key="18">
    <source>
        <dbReference type="HAMAP-Rule" id="MF_00110"/>
    </source>
</evidence>
<dbReference type="PANTHER" id="PTHR43622">
    <property type="entry name" value="3-DEHYDROQUINATE SYNTHASE"/>
    <property type="match status" value="1"/>
</dbReference>
<keyword evidence="16 18" id="KW-0456">Lyase</keyword>
<dbReference type="FunFam" id="3.40.50.1970:FF:000001">
    <property type="entry name" value="3-dehydroquinate synthase"/>
    <property type="match status" value="1"/>
</dbReference>
<evidence type="ECO:0000256" key="16">
    <source>
        <dbReference type="ARBA" id="ARBA00023239"/>
    </source>
</evidence>
<comment type="catalytic activity">
    <reaction evidence="1 18">
        <text>7-phospho-2-dehydro-3-deoxy-D-arabino-heptonate = 3-dehydroquinate + phosphate</text>
        <dbReference type="Rhea" id="RHEA:21968"/>
        <dbReference type="ChEBI" id="CHEBI:32364"/>
        <dbReference type="ChEBI" id="CHEBI:43474"/>
        <dbReference type="ChEBI" id="CHEBI:58394"/>
        <dbReference type="EC" id="4.2.3.4"/>
    </reaction>
</comment>
<dbReference type="GO" id="GO:0008652">
    <property type="term" value="P:amino acid biosynthetic process"/>
    <property type="evidence" value="ECO:0007669"/>
    <property type="project" value="UniProtKB-KW"/>
</dbReference>
<evidence type="ECO:0000256" key="6">
    <source>
        <dbReference type="ARBA" id="ARBA00005412"/>
    </source>
</evidence>
<dbReference type="NCBIfam" id="TIGR01357">
    <property type="entry name" value="aroB"/>
    <property type="match status" value="1"/>
</dbReference>
<dbReference type="GO" id="GO:0005737">
    <property type="term" value="C:cytoplasm"/>
    <property type="evidence" value="ECO:0007669"/>
    <property type="project" value="UniProtKB-SubCell"/>
</dbReference>
<dbReference type="Gene3D" id="3.40.50.1970">
    <property type="match status" value="1"/>
</dbReference>
<dbReference type="OrthoDB" id="9806583at2"/>
<evidence type="ECO:0000256" key="11">
    <source>
        <dbReference type="ARBA" id="ARBA00022723"/>
    </source>
</evidence>
<dbReference type="GO" id="GO:0009423">
    <property type="term" value="P:chorismate biosynthetic process"/>
    <property type="evidence" value="ECO:0007669"/>
    <property type="project" value="UniProtKB-UniRule"/>
</dbReference>
<dbReference type="CDD" id="cd08195">
    <property type="entry name" value="DHQS"/>
    <property type="match status" value="1"/>
</dbReference>
<evidence type="ECO:0000256" key="2">
    <source>
        <dbReference type="ARBA" id="ARBA00001911"/>
    </source>
</evidence>
<feature type="binding site" evidence="18">
    <location>
        <position position="153"/>
    </location>
    <ligand>
        <name>NAD(+)</name>
        <dbReference type="ChEBI" id="CHEBI:57540"/>
    </ligand>
</feature>
<feature type="binding site" evidence="18">
    <location>
        <position position="186"/>
    </location>
    <ligand>
        <name>Zn(2+)</name>
        <dbReference type="ChEBI" id="CHEBI:29105"/>
    </ligand>
</feature>
<evidence type="ECO:0000256" key="14">
    <source>
        <dbReference type="ARBA" id="ARBA00023027"/>
    </source>
</evidence>
<keyword evidence="9 18" id="KW-0963">Cytoplasm</keyword>
<dbReference type="HAMAP" id="MF_00110">
    <property type="entry name" value="DHQ_synthase"/>
    <property type="match status" value="1"/>
</dbReference>
<dbReference type="EMBL" id="CP024201">
    <property type="protein sequence ID" value="ATQ41801.1"/>
    <property type="molecule type" value="Genomic_DNA"/>
</dbReference>
<dbReference type="UniPathway" id="UPA00053">
    <property type="reaction ID" value="UER00085"/>
</dbReference>
<proteinExistence type="inferred from homology"/>
<dbReference type="Pfam" id="PF01761">
    <property type="entry name" value="DHQ_synthase"/>
    <property type="match status" value="1"/>
</dbReference>
<reference evidence="21 22" key="1">
    <citation type="submission" date="2017-10" db="EMBL/GenBank/DDBJ databases">
        <title>Genome sequence of Caulobacter mirabilis FWC38.</title>
        <authorList>
            <person name="Fiebig A."/>
            <person name="Crosson S."/>
        </authorList>
    </citation>
    <scope>NUCLEOTIDE SEQUENCE [LARGE SCALE GENOMIC DNA]</scope>
    <source>
        <strain evidence="21 22">FWC 38</strain>
    </source>
</reference>
<feature type="binding site" evidence="18">
    <location>
        <position position="249"/>
    </location>
    <ligand>
        <name>Zn(2+)</name>
        <dbReference type="ChEBI" id="CHEBI:29105"/>
    </ligand>
</feature>
<feature type="binding site" evidence="18">
    <location>
        <position position="144"/>
    </location>
    <ligand>
        <name>NAD(+)</name>
        <dbReference type="ChEBI" id="CHEBI:57540"/>
    </ligand>
</feature>
<comment type="cofactor">
    <cofactor evidence="18">
        <name>Co(2+)</name>
        <dbReference type="ChEBI" id="CHEBI:48828"/>
    </cofactor>
    <cofactor evidence="18">
        <name>Zn(2+)</name>
        <dbReference type="ChEBI" id="CHEBI:29105"/>
    </cofactor>
    <text evidence="18">Binds 1 divalent metal cation per subunit. Can use either Co(2+) or Zn(2+).</text>
</comment>
<evidence type="ECO:0000313" key="22">
    <source>
        <dbReference type="Proteomes" id="UP000228945"/>
    </source>
</evidence>
<dbReference type="InterPro" id="IPR016037">
    <property type="entry name" value="DHQ_synth_AroB"/>
</dbReference>
<keyword evidence="12 18" id="KW-0547">Nucleotide-binding</keyword>
<comment type="similarity">
    <text evidence="6 18">Belongs to the sugar phosphate cyclases superfamily. Dehydroquinate synthase family.</text>
</comment>
<dbReference type="AlphaFoldDB" id="A0A2D2AUY6"/>
<dbReference type="PANTHER" id="PTHR43622:SF7">
    <property type="entry name" value="3-DEHYDROQUINATE SYNTHASE, CHLOROPLASTIC"/>
    <property type="match status" value="1"/>
</dbReference>
<comment type="pathway">
    <text evidence="5 18">Metabolic intermediate biosynthesis; chorismate biosynthesis; chorismate from D-erythrose 4-phosphate and phosphoenolpyruvate: step 2/7.</text>
</comment>
<evidence type="ECO:0000256" key="12">
    <source>
        <dbReference type="ARBA" id="ARBA00022741"/>
    </source>
</evidence>
<comment type="function">
    <text evidence="3 18">Catalyzes the conversion of 3-deoxy-D-arabino-heptulosonate 7-phosphate (DAHP) to dehydroquinate (DHQ).</text>
</comment>
<dbReference type="GO" id="GO:0009073">
    <property type="term" value="P:aromatic amino acid family biosynthetic process"/>
    <property type="evidence" value="ECO:0007669"/>
    <property type="project" value="UniProtKB-KW"/>
</dbReference>
<evidence type="ECO:0000256" key="10">
    <source>
        <dbReference type="ARBA" id="ARBA00022605"/>
    </source>
</evidence>
<dbReference type="Gene3D" id="1.20.1090.10">
    <property type="entry name" value="Dehydroquinate synthase-like - alpha domain"/>
    <property type="match status" value="1"/>
</dbReference>
<accession>A0A2D2AUY6</accession>
<protein>
    <recommendedName>
        <fullName evidence="8 18">3-dehydroquinate synthase</fullName>
        <shortName evidence="18">DHQS</shortName>
        <ecNumber evidence="7 18">4.2.3.4</ecNumber>
    </recommendedName>
</protein>
<comment type="cofactor">
    <cofactor evidence="2 18">
        <name>NAD(+)</name>
        <dbReference type="ChEBI" id="CHEBI:57540"/>
    </cofactor>
</comment>
<feature type="binding site" evidence="18">
    <location>
        <begin position="131"/>
        <end position="132"/>
    </location>
    <ligand>
        <name>NAD(+)</name>
        <dbReference type="ChEBI" id="CHEBI:57540"/>
    </ligand>
</feature>
<dbReference type="RefSeq" id="WP_099621058.1">
    <property type="nucleotide sequence ID" value="NZ_CP024201.1"/>
</dbReference>
<keyword evidence="22" id="KW-1185">Reference proteome</keyword>
<evidence type="ECO:0000313" key="21">
    <source>
        <dbReference type="EMBL" id="ATQ41801.1"/>
    </source>
</evidence>
<name>A0A2D2AUY6_9CAUL</name>
<dbReference type="InterPro" id="IPR030960">
    <property type="entry name" value="DHQS/DOIS_N"/>
</dbReference>
<evidence type="ECO:0000256" key="5">
    <source>
        <dbReference type="ARBA" id="ARBA00004661"/>
    </source>
</evidence>
<keyword evidence="10 18" id="KW-0028">Amino-acid biosynthesis</keyword>
<feature type="domain" description="3-dehydroquinate synthase N-terminal" evidence="19">
    <location>
        <begin position="69"/>
        <end position="181"/>
    </location>
</feature>
<dbReference type="EC" id="4.2.3.4" evidence="7 18"/>
<keyword evidence="11 18" id="KW-0479">Metal-binding</keyword>
<keyword evidence="13 18" id="KW-0862">Zinc</keyword>
<keyword evidence="15 18" id="KW-0057">Aromatic amino acid biosynthesis</keyword>
<evidence type="ECO:0000256" key="15">
    <source>
        <dbReference type="ARBA" id="ARBA00023141"/>
    </source>
</evidence>
<evidence type="ECO:0000259" key="19">
    <source>
        <dbReference type="Pfam" id="PF01761"/>
    </source>
</evidence>
<dbReference type="GO" id="GO:0000166">
    <property type="term" value="F:nucleotide binding"/>
    <property type="evidence" value="ECO:0007669"/>
    <property type="project" value="UniProtKB-KW"/>
</dbReference>
<evidence type="ECO:0000256" key="4">
    <source>
        <dbReference type="ARBA" id="ARBA00004496"/>
    </source>
</evidence>
<evidence type="ECO:0000256" key="9">
    <source>
        <dbReference type="ARBA" id="ARBA00022490"/>
    </source>
</evidence>
<keyword evidence="17 18" id="KW-0170">Cobalt</keyword>
<comment type="caution">
    <text evidence="18">Lacks conserved residue(s) required for the propagation of feature annotation.</text>
</comment>
<dbReference type="Proteomes" id="UP000228945">
    <property type="component" value="Chromosome"/>
</dbReference>
<dbReference type="InterPro" id="IPR050071">
    <property type="entry name" value="Dehydroquinate_synthase"/>
</dbReference>
<evidence type="ECO:0000256" key="7">
    <source>
        <dbReference type="ARBA" id="ARBA00013031"/>
    </source>
</evidence>
<evidence type="ECO:0000256" key="1">
    <source>
        <dbReference type="ARBA" id="ARBA00001393"/>
    </source>
</evidence>
<evidence type="ECO:0000256" key="17">
    <source>
        <dbReference type="ARBA" id="ARBA00023285"/>
    </source>
</evidence>
<dbReference type="PIRSF" id="PIRSF001455">
    <property type="entry name" value="DHQ_synth"/>
    <property type="match status" value="1"/>
</dbReference>
<evidence type="ECO:0000256" key="8">
    <source>
        <dbReference type="ARBA" id="ARBA00017684"/>
    </source>
</evidence>
<dbReference type="SUPFAM" id="SSF56796">
    <property type="entry name" value="Dehydroquinate synthase-like"/>
    <property type="match status" value="1"/>
</dbReference>
<feature type="domain" description="3-dehydroquinate synthase C-terminal" evidence="20">
    <location>
        <begin position="183"/>
        <end position="332"/>
    </location>
</feature>